<proteinExistence type="predicted"/>
<sequence length="180" mass="19787">MNAIEKLQSERQRVVARLAEIDRILGQYEELQRIAESYLASGASHTADSGTVTDSVKTQAEAQREPSVTEPNLPRVKSPKTPMVEFERVVIELLSEAEVPLDRSALYKALLDREIVIGSPDESSDLNTLSARMSRMKDKVVNVSGHGYWPKDRAFLPGGYVPTGVDDMPSQDATSESGLV</sequence>
<feature type="compositionally biased region" description="Polar residues" evidence="1">
    <location>
        <begin position="43"/>
        <end position="61"/>
    </location>
</feature>
<evidence type="ECO:0000313" key="3">
    <source>
        <dbReference type="Proteomes" id="UP001597213"/>
    </source>
</evidence>
<dbReference type="RefSeq" id="WP_379144754.1">
    <property type="nucleotide sequence ID" value="NZ_JBHUEN010000048.1"/>
</dbReference>
<gene>
    <name evidence="2" type="ORF">ACFSCT_16900</name>
</gene>
<name>A0ABW4RCA8_9RHOB</name>
<evidence type="ECO:0000313" key="2">
    <source>
        <dbReference type="EMBL" id="MFD1883395.1"/>
    </source>
</evidence>
<dbReference type="EMBL" id="JBHUEN010000048">
    <property type="protein sequence ID" value="MFD1883395.1"/>
    <property type="molecule type" value="Genomic_DNA"/>
</dbReference>
<organism evidence="2 3">
    <name type="scientific">Paracoccus pacificus</name>
    <dbReference type="NCBI Taxonomy" id="1463598"/>
    <lineage>
        <taxon>Bacteria</taxon>
        <taxon>Pseudomonadati</taxon>
        <taxon>Pseudomonadota</taxon>
        <taxon>Alphaproteobacteria</taxon>
        <taxon>Rhodobacterales</taxon>
        <taxon>Paracoccaceae</taxon>
        <taxon>Paracoccus</taxon>
    </lineage>
</organism>
<comment type="caution">
    <text evidence="2">The sequence shown here is derived from an EMBL/GenBank/DDBJ whole genome shotgun (WGS) entry which is preliminary data.</text>
</comment>
<keyword evidence="3" id="KW-1185">Reference proteome</keyword>
<feature type="region of interest" description="Disordered" evidence="1">
    <location>
        <begin position="43"/>
        <end position="78"/>
    </location>
</feature>
<accession>A0ABW4RCA8</accession>
<evidence type="ECO:0008006" key="4">
    <source>
        <dbReference type="Google" id="ProtNLM"/>
    </source>
</evidence>
<dbReference type="Proteomes" id="UP001597213">
    <property type="component" value="Unassembled WGS sequence"/>
</dbReference>
<evidence type="ECO:0000256" key="1">
    <source>
        <dbReference type="SAM" id="MobiDB-lite"/>
    </source>
</evidence>
<reference evidence="3" key="1">
    <citation type="journal article" date="2019" name="Int. J. Syst. Evol. Microbiol.">
        <title>The Global Catalogue of Microorganisms (GCM) 10K type strain sequencing project: providing services to taxonomists for standard genome sequencing and annotation.</title>
        <authorList>
            <consortium name="The Broad Institute Genomics Platform"/>
            <consortium name="The Broad Institute Genome Sequencing Center for Infectious Disease"/>
            <person name="Wu L."/>
            <person name="Ma J."/>
        </authorList>
    </citation>
    <scope>NUCLEOTIDE SEQUENCE [LARGE SCALE GENOMIC DNA]</scope>
    <source>
        <strain evidence="3">CCUG 56029</strain>
    </source>
</reference>
<protein>
    <recommendedName>
        <fullName evidence="4">HTH HARE-type domain-containing protein</fullName>
    </recommendedName>
</protein>